<dbReference type="VEuPathDB" id="FungiDB:BD410DRAFT_645290"/>
<name>A0A4Y7PKZ9_9AGAM</name>
<sequence length="97" mass="10699">MGIVKDVIVVLIPLCGGQLRRCLAIPYGGEFKASYGGLQHSQSNNRTPSVCCDANQPSDDQNADTRFRLLLKISSLFVIGHGKRWLLASIFSIYVLF</sequence>
<accession>A0A4Y7PKZ9</accession>
<dbReference type="Proteomes" id="UP000294933">
    <property type="component" value="Unassembled WGS sequence"/>
</dbReference>
<evidence type="ECO:0000313" key="1">
    <source>
        <dbReference type="EMBL" id="TDL16133.1"/>
    </source>
</evidence>
<dbReference type="AlphaFoldDB" id="A0A4Y7PKZ9"/>
<organism evidence="1 2">
    <name type="scientific">Rickenella mellea</name>
    <dbReference type="NCBI Taxonomy" id="50990"/>
    <lineage>
        <taxon>Eukaryota</taxon>
        <taxon>Fungi</taxon>
        <taxon>Dikarya</taxon>
        <taxon>Basidiomycota</taxon>
        <taxon>Agaricomycotina</taxon>
        <taxon>Agaricomycetes</taxon>
        <taxon>Hymenochaetales</taxon>
        <taxon>Rickenellaceae</taxon>
        <taxon>Rickenella</taxon>
    </lineage>
</organism>
<protein>
    <submittedName>
        <fullName evidence="1">Uncharacterized protein</fullName>
    </submittedName>
</protein>
<dbReference type="EMBL" id="ML170250">
    <property type="protein sequence ID" value="TDL16133.1"/>
    <property type="molecule type" value="Genomic_DNA"/>
</dbReference>
<reference evidence="1 2" key="1">
    <citation type="submission" date="2018-06" db="EMBL/GenBank/DDBJ databases">
        <title>A transcriptomic atlas of mushroom development highlights an independent origin of complex multicellularity.</title>
        <authorList>
            <consortium name="DOE Joint Genome Institute"/>
            <person name="Krizsan K."/>
            <person name="Almasi E."/>
            <person name="Merenyi Z."/>
            <person name="Sahu N."/>
            <person name="Viragh M."/>
            <person name="Koszo T."/>
            <person name="Mondo S."/>
            <person name="Kiss B."/>
            <person name="Balint B."/>
            <person name="Kues U."/>
            <person name="Barry K."/>
            <person name="Hegedus J.C."/>
            <person name="Henrissat B."/>
            <person name="Johnson J."/>
            <person name="Lipzen A."/>
            <person name="Ohm R."/>
            <person name="Nagy I."/>
            <person name="Pangilinan J."/>
            <person name="Yan J."/>
            <person name="Xiong Y."/>
            <person name="Grigoriev I.V."/>
            <person name="Hibbett D.S."/>
            <person name="Nagy L.G."/>
        </authorList>
    </citation>
    <scope>NUCLEOTIDE SEQUENCE [LARGE SCALE GENOMIC DNA]</scope>
    <source>
        <strain evidence="1 2">SZMC22713</strain>
    </source>
</reference>
<proteinExistence type="predicted"/>
<keyword evidence="2" id="KW-1185">Reference proteome</keyword>
<gene>
    <name evidence="1" type="ORF">BD410DRAFT_645290</name>
</gene>
<evidence type="ECO:0000313" key="2">
    <source>
        <dbReference type="Proteomes" id="UP000294933"/>
    </source>
</evidence>